<sequence length="988" mass="111340">MLCNWSKAANNILHGVLRRGSGSLSLPTRHESRAISLSPKRSFLTFTSFSQQPQGKPAAAFAAPAALTENAPLPDSSSFSNDLSSVNLTSAQMSRASAQAVRLCARGGRFGDALYLVNSLHYSVHRNEGLFRRQSPKARSGTSQLVPIDFGRPVSPLLSAHSFLHGLIRAGHGKKAARYAELMIHQGFRIRLGTMNAIIHSLTPRVGDALSGGLWNRAVRLNYPRDGPQVLELRSTLVADPHTRTAVRLLQCARSWSQARSREMYHHTISGCLMQGEIIVASLLFGLLVKDWQLRHTLHGSTVEEETTSTDEYVSLYATKMPPRPSSRMMHDILREIENTFARDPDTSDKDTELRHSLQALANIAMLLDTGQLEYGRIAQLIHTMYSCPKTNRKVWIKRNGRAEQVEAYSYFQGVLLRLVKSLKPAGANRPCSLDRRSYHTLLNYTLRHRLSPELATRVLEHMCIHRDPPLQPDIVTYNILIRSGTLIRKSAIAQSALQSLRQHKVNFNHGIMVTPAPAPVEEQSAVKNASREAEQCSDLPLAGHQSTGSSQIELSAQMTLCKPDSAPKREIAASDPHLGAPGSSKMYQRLDLEQLSFPDPIHRPRSEILADASTLSSYIAHLTVTGKPFVVSNVLFHILPELRMVDHPSWGSLTPDERRDYHRETKEARLRRAILIGPYVFTAILNALEKSHKIGLAERVWLLAKQAEKASWTPNFAPDLKPWCLPIHAYTALMRCYASMARKGLALAHRKRKGASVDGDGDEWKPRSTRHKGWAAFVQARKHLKGTRQTRRHPAHRRLGMLLHRCMQSGGQVVYRALRAFVRSPPLMARFREGERPVPDARFFNAALDLFGRHPNMRPRRRHAGRAYWRRRLMTFHGWYERKATRSALWTPAMQELAEFMVAEGFTVPPGFRSLFNGRWVPGSQFLGERPRRLDRRPYAFPPVPSTFRPHGLPDAKIRGLPIPHRHRRRRGAQHLWGKAQCSFGNV</sequence>
<evidence type="ECO:0000256" key="1">
    <source>
        <dbReference type="ARBA" id="ARBA00022737"/>
    </source>
</evidence>
<dbReference type="PANTHER" id="PTHR47942">
    <property type="entry name" value="TETRATRICOPEPTIDE REPEAT (TPR)-LIKE SUPERFAMILY PROTEIN-RELATED"/>
    <property type="match status" value="1"/>
</dbReference>
<reference evidence="3 4" key="1">
    <citation type="journal article" date="2012" name="Science">
        <title>The Paleozoic origin of enzymatic lignin decomposition reconstructed from 31 fungal genomes.</title>
        <authorList>
            <person name="Floudas D."/>
            <person name="Binder M."/>
            <person name="Riley R."/>
            <person name="Barry K."/>
            <person name="Blanchette R.A."/>
            <person name="Henrissat B."/>
            <person name="Martinez A.T."/>
            <person name="Otillar R."/>
            <person name="Spatafora J.W."/>
            <person name="Yadav J.S."/>
            <person name="Aerts A."/>
            <person name="Benoit I."/>
            <person name="Boyd A."/>
            <person name="Carlson A."/>
            <person name="Copeland A."/>
            <person name="Coutinho P.M."/>
            <person name="de Vries R.P."/>
            <person name="Ferreira P."/>
            <person name="Findley K."/>
            <person name="Foster B."/>
            <person name="Gaskell J."/>
            <person name="Glotzer D."/>
            <person name="Gorecki P."/>
            <person name="Heitman J."/>
            <person name="Hesse C."/>
            <person name="Hori C."/>
            <person name="Igarashi K."/>
            <person name="Jurgens J.A."/>
            <person name="Kallen N."/>
            <person name="Kersten P."/>
            <person name="Kohler A."/>
            <person name="Kuees U."/>
            <person name="Kumar T.K.A."/>
            <person name="Kuo A."/>
            <person name="LaButti K."/>
            <person name="Larrondo L.F."/>
            <person name="Lindquist E."/>
            <person name="Ling A."/>
            <person name="Lombard V."/>
            <person name="Lucas S."/>
            <person name="Lundell T."/>
            <person name="Martin R."/>
            <person name="McLaughlin D.J."/>
            <person name="Morgenstern I."/>
            <person name="Morin E."/>
            <person name="Murat C."/>
            <person name="Nagy L.G."/>
            <person name="Nolan M."/>
            <person name="Ohm R.A."/>
            <person name="Patyshakuliyeva A."/>
            <person name="Rokas A."/>
            <person name="Ruiz-Duenas F.J."/>
            <person name="Sabat G."/>
            <person name="Salamov A."/>
            <person name="Samejima M."/>
            <person name="Schmutz J."/>
            <person name="Slot J.C."/>
            <person name="St John F."/>
            <person name="Stenlid J."/>
            <person name="Sun H."/>
            <person name="Sun S."/>
            <person name="Syed K."/>
            <person name="Tsang A."/>
            <person name="Wiebenga A."/>
            <person name="Young D."/>
            <person name="Pisabarro A."/>
            <person name="Eastwood D.C."/>
            <person name="Martin F."/>
            <person name="Cullen D."/>
            <person name="Grigoriev I.V."/>
            <person name="Hibbett D.S."/>
        </authorList>
    </citation>
    <scope>NUCLEOTIDE SEQUENCE [LARGE SCALE GENOMIC DNA]</scope>
    <source>
        <strain evidence="3 4">MD-104</strain>
    </source>
</reference>
<organism evidence="3 4">
    <name type="scientific">Wolfiporia cocos (strain MD-104)</name>
    <name type="common">Brown rot fungus</name>
    <dbReference type="NCBI Taxonomy" id="742152"/>
    <lineage>
        <taxon>Eukaryota</taxon>
        <taxon>Fungi</taxon>
        <taxon>Dikarya</taxon>
        <taxon>Basidiomycota</taxon>
        <taxon>Agaricomycotina</taxon>
        <taxon>Agaricomycetes</taxon>
        <taxon>Polyporales</taxon>
        <taxon>Phaeolaceae</taxon>
        <taxon>Wolfiporia</taxon>
    </lineage>
</organism>
<dbReference type="Gene3D" id="1.25.40.10">
    <property type="entry name" value="Tetratricopeptide repeat domain"/>
    <property type="match status" value="1"/>
</dbReference>
<evidence type="ECO:0000313" key="3">
    <source>
        <dbReference type="EMBL" id="PCH41555.1"/>
    </source>
</evidence>
<keyword evidence="1" id="KW-0677">Repeat</keyword>
<protein>
    <submittedName>
        <fullName evidence="3">Uncharacterized protein</fullName>
    </submittedName>
</protein>
<dbReference type="InterPro" id="IPR051222">
    <property type="entry name" value="PPR/CCM1_RNA-binding"/>
</dbReference>
<name>A0A2H3JJ42_WOLCO</name>
<dbReference type="AlphaFoldDB" id="A0A2H3JJ42"/>
<gene>
    <name evidence="3" type="ORF">WOLCODRAFT_137466</name>
</gene>
<dbReference type="InterPro" id="IPR011990">
    <property type="entry name" value="TPR-like_helical_dom_sf"/>
</dbReference>
<dbReference type="PANTHER" id="PTHR47942:SF63">
    <property type="entry name" value="PENTATRICOPEPTIDE REPEAT-CONTAINING PROTEIN"/>
    <property type="match status" value="1"/>
</dbReference>
<dbReference type="STRING" id="742152.A0A2H3JJ42"/>
<dbReference type="OrthoDB" id="2554293at2759"/>
<evidence type="ECO:0000256" key="2">
    <source>
        <dbReference type="SAM" id="MobiDB-lite"/>
    </source>
</evidence>
<dbReference type="EMBL" id="KB468113">
    <property type="protein sequence ID" value="PCH41555.1"/>
    <property type="molecule type" value="Genomic_DNA"/>
</dbReference>
<keyword evidence="4" id="KW-1185">Reference proteome</keyword>
<dbReference type="Proteomes" id="UP000218811">
    <property type="component" value="Unassembled WGS sequence"/>
</dbReference>
<accession>A0A2H3JJ42</accession>
<evidence type="ECO:0000313" key="4">
    <source>
        <dbReference type="Proteomes" id="UP000218811"/>
    </source>
</evidence>
<feature type="region of interest" description="Disordered" evidence="2">
    <location>
        <begin position="528"/>
        <end position="549"/>
    </location>
</feature>
<dbReference type="OMA" id="AYTVMMQ"/>
<proteinExistence type="predicted"/>